<keyword evidence="2" id="KW-0808">Transferase</keyword>
<evidence type="ECO:0000313" key="2">
    <source>
        <dbReference type="EMBL" id="MBX7488337.1"/>
    </source>
</evidence>
<name>A0ABS7JE78_9SPHN</name>
<sequence length="391" mass="43789">MTRIEDLIEDGWRGEPASVGSRAIGPDGLSVRPWKDCVSPEFVQSWRRLAASAATSNPFGEHWFVLPSLEQFDPRGTVHLATLVVGGELVGLMPLYRARDYHGHPLPHIGNWMHPNSFCGEPLIAGDHAEAFWSAVLDWSDRNWRSSLFLHIACLPTDGIAVDTLNRVCKAKRRTNRVVHRVSRACLRHGLSPEAHLASILGKKRRKELSRKRRRLEETGHTIFTRATGEDGLDEWIDQFLQLEDAGWKGQESSSLVSARQTACFFRESLHGAAREQRLERLAFHVDGEPVAMLCNFVTPPLAHSFKTAFDEDLYKLSPGMLLQVENLALLEREEIGMTDSCAAAGHPMIEQIWDDRREIVSVSIPVGGAIRRGGGDILTSIEARRSENNR</sequence>
<gene>
    <name evidence="2" type="ORF">K3177_07400</name>
</gene>
<dbReference type="Proteomes" id="UP000776651">
    <property type="component" value="Unassembled WGS sequence"/>
</dbReference>
<reference evidence="2 3" key="1">
    <citation type="submission" date="2021-08" db="EMBL/GenBank/DDBJ databases">
        <title>Comparative Genomics Analysis of the Genus Qipengyuania Reveals Extensive Genetic Diversity and Metabolic Versatility, Including the Description of Fifteen Novel Species.</title>
        <authorList>
            <person name="Liu Y."/>
        </authorList>
    </citation>
    <scope>NUCLEOTIDE SEQUENCE [LARGE SCALE GENOMIC DNA]</scope>
    <source>
        <strain evidence="2 3">GH25</strain>
    </source>
</reference>
<dbReference type="EC" id="2.3.1.-" evidence="2"/>
<proteinExistence type="predicted"/>
<accession>A0ABS7JE78</accession>
<evidence type="ECO:0000313" key="3">
    <source>
        <dbReference type="Proteomes" id="UP000776651"/>
    </source>
</evidence>
<dbReference type="Pfam" id="PF13480">
    <property type="entry name" value="Acetyltransf_6"/>
    <property type="match status" value="1"/>
</dbReference>
<dbReference type="EMBL" id="JAIGNQ010000002">
    <property type="protein sequence ID" value="MBX7488337.1"/>
    <property type="molecule type" value="Genomic_DNA"/>
</dbReference>
<keyword evidence="2" id="KW-0012">Acyltransferase</keyword>
<evidence type="ECO:0000259" key="1">
    <source>
        <dbReference type="Pfam" id="PF13480"/>
    </source>
</evidence>
<dbReference type="RefSeq" id="WP_221597738.1">
    <property type="nucleotide sequence ID" value="NZ_JAIGNQ010000002.1"/>
</dbReference>
<feature type="domain" description="BioF2-like acetyltransferase" evidence="1">
    <location>
        <begin position="203"/>
        <end position="334"/>
    </location>
</feature>
<comment type="caution">
    <text evidence="2">The sequence shown here is derived from an EMBL/GenBank/DDBJ whole genome shotgun (WGS) entry which is preliminary data.</text>
</comment>
<dbReference type="InterPro" id="IPR016181">
    <property type="entry name" value="Acyl_CoA_acyltransferase"/>
</dbReference>
<dbReference type="GO" id="GO:0016746">
    <property type="term" value="F:acyltransferase activity"/>
    <property type="evidence" value="ECO:0007669"/>
    <property type="project" value="UniProtKB-KW"/>
</dbReference>
<organism evidence="2 3">
    <name type="scientific">Qipengyuania pacifica</name>
    <dbReference type="NCBI Taxonomy" id="2860199"/>
    <lineage>
        <taxon>Bacteria</taxon>
        <taxon>Pseudomonadati</taxon>
        <taxon>Pseudomonadota</taxon>
        <taxon>Alphaproteobacteria</taxon>
        <taxon>Sphingomonadales</taxon>
        <taxon>Erythrobacteraceae</taxon>
        <taxon>Qipengyuania</taxon>
    </lineage>
</organism>
<dbReference type="SUPFAM" id="SSF55729">
    <property type="entry name" value="Acyl-CoA N-acyltransferases (Nat)"/>
    <property type="match status" value="1"/>
</dbReference>
<dbReference type="InterPro" id="IPR038740">
    <property type="entry name" value="BioF2-like_GNAT_dom"/>
</dbReference>
<keyword evidence="3" id="KW-1185">Reference proteome</keyword>
<protein>
    <submittedName>
        <fullName evidence="2">GNAT family N-acetyltransferase</fullName>
        <ecNumber evidence="2">2.3.1.-</ecNumber>
    </submittedName>
</protein>